<evidence type="ECO:0000313" key="1">
    <source>
        <dbReference type="EMBL" id="SLM86978.1"/>
    </source>
</evidence>
<protein>
    <submittedName>
        <fullName evidence="1">Uncharacterized protein</fullName>
    </submittedName>
</protein>
<evidence type="ECO:0000313" key="2">
    <source>
        <dbReference type="Proteomes" id="UP000195918"/>
    </source>
</evidence>
<gene>
    <name evidence="1" type="ORF">FM121_12850</name>
</gene>
<dbReference type="EMBL" id="FWFD01000018">
    <property type="protein sequence ID" value="SLM86978.1"/>
    <property type="molecule type" value="Genomic_DNA"/>
</dbReference>
<reference evidence="2" key="1">
    <citation type="submission" date="2017-02" db="EMBL/GenBank/DDBJ databases">
        <authorList>
            <person name="Dridi B."/>
        </authorList>
    </citation>
    <scope>NUCLEOTIDE SEQUENCE [LARGE SCALE GENOMIC DNA]</scope>
    <source>
        <strain evidence="2">bH819</strain>
    </source>
</reference>
<name>A0A1X6WRU6_9ENTE</name>
<dbReference type="Proteomes" id="UP000195918">
    <property type="component" value="Unassembled WGS sequence"/>
</dbReference>
<sequence length="344" mass="40363">MKRIILYPCGESDTLFIKHLVKTYLDTNFVVISPEQWEKPDAGIYPNLIYSTDYNKFMKDVNDIYILDKKEIQYMKKQIIELVNKASSHNKLVTFLSPFEEIGIESLHVKYIENFPFNFDSNRDKLYVPQATIIGLGKQIEDLDTSQHLFNLIEQFSKKGLNVVVISENNNCKLLNNYFKFPKNFLHEFPLFNSIKLLNSFIEELDNKYAPDIIFIDIPNSLIKFSNDIVDDYGVSSYIISQSITFDYFLFLGTLDVNFNELIKKLSHVFEVRLNIKVDQYLLVNKFLDIVDYSETKNIKYRNNDEKINAEPSHQTVKVIDEDFKYDLIVDECLKQLTAYLHIV</sequence>
<dbReference type="OrthoDB" id="5464925at2"/>
<dbReference type="RefSeq" id="WP_086952606.1">
    <property type="nucleotide sequence ID" value="NZ_FWFD01000018.1"/>
</dbReference>
<organism evidence="1 2">
    <name type="scientific">Vagococcus fluvialis bH819</name>
    <dbReference type="NCBI Taxonomy" id="1255619"/>
    <lineage>
        <taxon>Bacteria</taxon>
        <taxon>Bacillati</taxon>
        <taxon>Bacillota</taxon>
        <taxon>Bacilli</taxon>
        <taxon>Lactobacillales</taxon>
        <taxon>Enterococcaceae</taxon>
        <taxon>Vagococcus</taxon>
    </lineage>
</organism>
<keyword evidence="2" id="KW-1185">Reference proteome</keyword>
<proteinExistence type="predicted"/>
<dbReference type="AlphaFoldDB" id="A0A1X6WRU6"/>
<accession>A0A1X6WRU6</accession>